<dbReference type="AlphaFoldDB" id="A0A412PBL7"/>
<evidence type="ECO:0000256" key="5">
    <source>
        <dbReference type="ARBA" id="ARBA00022801"/>
    </source>
</evidence>
<evidence type="ECO:0000313" key="8">
    <source>
        <dbReference type="EMBL" id="RGT54273.1"/>
    </source>
</evidence>
<dbReference type="GO" id="GO:0050545">
    <property type="term" value="F:sulfopyruvate decarboxylase activity"/>
    <property type="evidence" value="ECO:0007669"/>
    <property type="project" value="TreeGrafter"/>
</dbReference>
<dbReference type="SUPFAM" id="SSF142823">
    <property type="entry name" value="ComB-like"/>
    <property type="match status" value="1"/>
</dbReference>
<comment type="caution">
    <text evidence="8">The sequence shown here is derived from an EMBL/GenBank/DDBJ whole genome shotgun (WGS) entry which is preliminary data.</text>
</comment>
<dbReference type="GO" id="GO:0050532">
    <property type="term" value="F:2-phosphosulfolactate phosphatase activity"/>
    <property type="evidence" value="ECO:0007669"/>
    <property type="project" value="UniProtKB-EC"/>
</dbReference>
<proteinExistence type="inferred from homology"/>
<dbReference type="EC" id="3.1.3.71" evidence="3"/>
<name>A0A412PBL7_9FIRM</name>
<comment type="catalytic activity">
    <reaction evidence="7">
        <text>(2R)-O-phospho-3-sulfolactate + H2O = (2R)-3-sulfolactate + phosphate</text>
        <dbReference type="Rhea" id="RHEA:23416"/>
        <dbReference type="ChEBI" id="CHEBI:15377"/>
        <dbReference type="ChEBI" id="CHEBI:15597"/>
        <dbReference type="ChEBI" id="CHEBI:43474"/>
        <dbReference type="ChEBI" id="CHEBI:58738"/>
        <dbReference type="EC" id="3.1.3.71"/>
    </reaction>
</comment>
<dbReference type="Proteomes" id="UP000284731">
    <property type="component" value="Unassembled WGS sequence"/>
</dbReference>
<evidence type="ECO:0000256" key="4">
    <source>
        <dbReference type="ARBA" id="ARBA00021948"/>
    </source>
</evidence>
<dbReference type="EMBL" id="QRWX01000004">
    <property type="protein sequence ID" value="RGT54273.1"/>
    <property type="molecule type" value="Genomic_DNA"/>
</dbReference>
<evidence type="ECO:0000256" key="7">
    <source>
        <dbReference type="ARBA" id="ARBA00033711"/>
    </source>
</evidence>
<gene>
    <name evidence="8" type="ORF">DWX20_08895</name>
</gene>
<dbReference type="Pfam" id="PF04029">
    <property type="entry name" value="2-ph_phosp"/>
    <property type="match status" value="1"/>
</dbReference>
<dbReference type="RefSeq" id="WP_118765248.1">
    <property type="nucleotide sequence ID" value="NZ_CABJCF010000004.1"/>
</dbReference>
<organism evidence="8 9">
    <name type="scientific">Solobacterium moorei</name>
    <dbReference type="NCBI Taxonomy" id="102148"/>
    <lineage>
        <taxon>Bacteria</taxon>
        <taxon>Bacillati</taxon>
        <taxon>Bacillota</taxon>
        <taxon>Erysipelotrichia</taxon>
        <taxon>Erysipelotrichales</taxon>
        <taxon>Erysipelotrichaceae</taxon>
        <taxon>Solobacterium</taxon>
    </lineage>
</organism>
<keyword evidence="6" id="KW-0460">Magnesium</keyword>
<evidence type="ECO:0000313" key="9">
    <source>
        <dbReference type="Proteomes" id="UP000284731"/>
    </source>
</evidence>
<reference evidence="8 9" key="1">
    <citation type="submission" date="2018-08" db="EMBL/GenBank/DDBJ databases">
        <title>A genome reference for cultivated species of the human gut microbiota.</title>
        <authorList>
            <person name="Zou Y."/>
            <person name="Xue W."/>
            <person name="Luo G."/>
        </authorList>
    </citation>
    <scope>NUCLEOTIDE SEQUENCE [LARGE SCALE GENOMIC DNA]</scope>
    <source>
        <strain evidence="8 9">AF18-46</strain>
    </source>
</reference>
<dbReference type="PANTHER" id="PTHR37311:SF1">
    <property type="entry name" value="2-PHOSPHOSULFOLACTATE PHOSPHATASE-RELATED"/>
    <property type="match status" value="1"/>
</dbReference>
<comment type="cofactor">
    <cofactor evidence="1">
        <name>Mg(2+)</name>
        <dbReference type="ChEBI" id="CHEBI:18420"/>
    </cofactor>
</comment>
<dbReference type="Gene3D" id="3.90.1560.10">
    <property type="entry name" value="ComB-like"/>
    <property type="match status" value="1"/>
</dbReference>
<evidence type="ECO:0000256" key="1">
    <source>
        <dbReference type="ARBA" id="ARBA00001946"/>
    </source>
</evidence>
<keyword evidence="5" id="KW-0378">Hydrolase</keyword>
<sequence>MKIQILPLVTGAQKATGLTVIIDVFRAFSLEAYMYISGAKKVIPVKTVEDALALKKENPSYILVGERKGIKVEGFDYGNSPSEFVGVDLSGKTLIHTTSAGVLGLASAVSASQIVTGALVNAKATAKYILEQNPEVVSIVPMGWEGKIETEEDALCADYLKALLENRTLDDLQERVDLLKRQEGAKFFDPNKPQFPEEDFWLCTKVDIISGVNVISKDGKQIQSEWVKYE</sequence>
<protein>
    <recommendedName>
        <fullName evidence="4">Probable 2-phosphosulfolactate phosphatase</fullName>
        <ecNumber evidence="3">3.1.3.71</ecNumber>
    </recommendedName>
</protein>
<dbReference type="InterPro" id="IPR005238">
    <property type="entry name" value="ComB-like"/>
</dbReference>
<dbReference type="InterPro" id="IPR036702">
    <property type="entry name" value="ComB-like_sf"/>
</dbReference>
<accession>A0A412PBL7</accession>
<evidence type="ECO:0000256" key="3">
    <source>
        <dbReference type="ARBA" id="ARBA00012953"/>
    </source>
</evidence>
<dbReference type="PANTHER" id="PTHR37311">
    <property type="entry name" value="2-PHOSPHOSULFOLACTATE PHOSPHATASE-RELATED"/>
    <property type="match status" value="1"/>
</dbReference>
<evidence type="ECO:0000256" key="6">
    <source>
        <dbReference type="ARBA" id="ARBA00022842"/>
    </source>
</evidence>
<dbReference type="GO" id="GO:0000287">
    <property type="term" value="F:magnesium ion binding"/>
    <property type="evidence" value="ECO:0007669"/>
    <property type="project" value="InterPro"/>
</dbReference>
<evidence type="ECO:0000256" key="2">
    <source>
        <dbReference type="ARBA" id="ARBA00009997"/>
    </source>
</evidence>
<comment type="similarity">
    <text evidence="2">Belongs to the ComB family.</text>
</comment>